<feature type="compositionally biased region" description="Polar residues" evidence="1">
    <location>
        <begin position="1"/>
        <end position="17"/>
    </location>
</feature>
<dbReference type="NCBIfam" id="NF007559">
    <property type="entry name" value="PRK10183.1"/>
    <property type="match status" value="1"/>
</dbReference>
<reference evidence="2 3" key="1">
    <citation type="submission" date="2018-06" db="EMBL/GenBank/DDBJ databases">
        <title>Genomic Encyclopedia of Type Strains, Phase IV (KMG-IV): sequencing the most valuable type-strain genomes for metagenomic binning, comparative biology and taxonomic classification.</title>
        <authorList>
            <person name="Goeker M."/>
        </authorList>
    </citation>
    <scope>NUCLEOTIDE SEQUENCE [LARGE SCALE GENOMIC DNA]</scope>
    <source>
        <strain evidence="2 3">DSM 27453</strain>
    </source>
</reference>
<accession>A0ABX9G3T2</accession>
<comment type="caution">
    <text evidence="2">The sequence shown here is derived from an EMBL/GenBank/DDBJ whole genome shotgun (WGS) entry which is preliminary data.</text>
</comment>
<evidence type="ECO:0000313" key="3">
    <source>
        <dbReference type="Proteomes" id="UP000253201"/>
    </source>
</evidence>
<evidence type="ECO:0000313" key="2">
    <source>
        <dbReference type="EMBL" id="RBP14947.1"/>
    </source>
</evidence>
<dbReference type="InterPro" id="IPR019600">
    <property type="entry name" value="Hemin_uptake_protein_HemP"/>
</dbReference>
<dbReference type="Pfam" id="PF10636">
    <property type="entry name" value="hemP"/>
    <property type="match status" value="1"/>
</dbReference>
<dbReference type="Gene3D" id="2.10.70.10">
    <property type="entry name" value="Complement Module, domain 1"/>
    <property type="match status" value="1"/>
</dbReference>
<feature type="region of interest" description="Disordered" evidence="1">
    <location>
        <begin position="1"/>
        <end position="25"/>
    </location>
</feature>
<name>A0ABX9G3T2_9ENTR</name>
<gene>
    <name evidence="2" type="ORF">DFQ50_101423</name>
</gene>
<dbReference type="Proteomes" id="UP000253201">
    <property type="component" value="Unassembled WGS sequence"/>
</dbReference>
<evidence type="ECO:0000256" key="1">
    <source>
        <dbReference type="SAM" id="MobiDB-lite"/>
    </source>
</evidence>
<keyword evidence="3" id="KW-1185">Reference proteome</keyword>
<dbReference type="EMBL" id="QNRL01000001">
    <property type="protein sequence ID" value="RBP14947.1"/>
    <property type="molecule type" value="Genomic_DNA"/>
</dbReference>
<protein>
    <submittedName>
        <fullName evidence="2">Hemin uptake protein HemP</fullName>
    </submittedName>
</protein>
<proteinExistence type="predicted"/>
<sequence length="59" mass="6770">MDDNAEQISVKDNTPRPQNHDRRVNSEVLLGEEGRVVIEHEGQEYLLRQTQAGKLILTK</sequence>
<organism evidence="2 3">
    <name type="scientific">Pseudocitrobacter faecalis</name>
    <dbReference type="NCBI Taxonomy" id="1398493"/>
    <lineage>
        <taxon>Bacteria</taxon>
        <taxon>Pseudomonadati</taxon>
        <taxon>Pseudomonadota</taxon>
        <taxon>Gammaproteobacteria</taxon>
        <taxon>Enterobacterales</taxon>
        <taxon>Enterobacteriaceae</taxon>
        <taxon>Pseudocitrobacter</taxon>
    </lineage>
</organism>